<evidence type="ECO:0000313" key="4">
    <source>
        <dbReference type="EMBL" id="RDS75998.1"/>
    </source>
</evidence>
<dbReference type="Pfam" id="PF01380">
    <property type="entry name" value="SIS"/>
    <property type="match status" value="1"/>
</dbReference>
<dbReference type="GO" id="GO:0097367">
    <property type="term" value="F:carbohydrate derivative binding"/>
    <property type="evidence" value="ECO:0007669"/>
    <property type="project" value="InterPro"/>
</dbReference>
<dbReference type="GO" id="GO:0008483">
    <property type="term" value="F:transaminase activity"/>
    <property type="evidence" value="ECO:0007669"/>
    <property type="project" value="UniProtKB-KW"/>
</dbReference>
<feature type="region of interest" description="Disordered" evidence="2">
    <location>
        <begin position="1"/>
        <end position="28"/>
    </location>
</feature>
<dbReference type="InterPro" id="IPR046348">
    <property type="entry name" value="SIS_dom_sf"/>
</dbReference>
<proteinExistence type="predicted"/>
<feature type="compositionally biased region" description="Basic and acidic residues" evidence="2">
    <location>
        <begin position="14"/>
        <end position="28"/>
    </location>
</feature>
<name>A0A395LGH5_9SPHN</name>
<evidence type="ECO:0000256" key="1">
    <source>
        <dbReference type="ARBA" id="ARBA00022576"/>
    </source>
</evidence>
<feature type="compositionally biased region" description="Polar residues" evidence="2">
    <location>
        <begin position="1"/>
        <end position="11"/>
    </location>
</feature>
<dbReference type="PANTHER" id="PTHR10937">
    <property type="entry name" value="GLUCOSAMINE--FRUCTOSE-6-PHOSPHATE AMINOTRANSFERASE, ISOMERIZING"/>
    <property type="match status" value="1"/>
</dbReference>
<keyword evidence="1" id="KW-0808">Transferase</keyword>
<feature type="domain" description="SIS" evidence="3">
    <location>
        <begin position="36"/>
        <end position="173"/>
    </location>
</feature>
<comment type="caution">
    <text evidence="4">The sequence shown here is derived from an EMBL/GenBank/DDBJ whole genome shotgun (WGS) entry which is preliminary data.</text>
</comment>
<dbReference type="AlphaFoldDB" id="A0A395LGH5"/>
<dbReference type="EMBL" id="QRBB01000002">
    <property type="protein sequence ID" value="RDS75998.1"/>
    <property type="molecule type" value="Genomic_DNA"/>
</dbReference>
<reference evidence="4 5" key="1">
    <citation type="submission" date="2018-07" db="EMBL/GenBank/DDBJ databases">
        <title>Erythrobacter nanhaiensis sp. nov., a novel member of the genus Erythrobacter isolated from the South China Sea.</title>
        <authorList>
            <person name="Chen X."/>
            <person name="Liu J."/>
        </authorList>
    </citation>
    <scope>NUCLEOTIDE SEQUENCE [LARGE SCALE GENOMIC DNA]</scope>
    <source>
        <strain evidence="4 5">S-5</strain>
    </source>
</reference>
<dbReference type="PROSITE" id="PS51464">
    <property type="entry name" value="SIS"/>
    <property type="match status" value="1"/>
</dbReference>
<dbReference type="PANTHER" id="PTHR10937:SF8">
    <property type="entry name" value="AMINOTRANSFERASE-RELATED"/>
    <property type="match status" value="1"/>
</dbReference>
<evidence type="ECO:0000313" key="5">
    <source>
        <dbReference type="Proteomes" id="UP000254101"/>
    </source>
</evidence>
<dbReference type="Proteomes" id="UP000254101">
    <property type="component" value="Unassembled WGS sequence"/>
</dbReference>
<dbReference type="InterPro" id="IPR035490">
    <property type="entry name" value="GlmS/FrlB_SIS"/>
</dbReference>
<keyword evidence="5" id="KW-1185">Reference proteome</keyword>
<organism evidence="4 5">
    <name type="scientific">Alteriqipengyuania lutimaris</name>
    <dbReference type="NCBI Taxonomy" id="1538146"/>
    <lineage>
        <taxon>Bacteria</taxon>
        <taxon>Pseudomonadati</taxon>
        <taxon>Pseudomonadota</taxon>
        <taxon>Alphaproteobacteria</taxon>
        <taxon>Sphingomonadales</taxon>
        <taxon>Erythrobacteraceae</taxon>
        <taxon>Alteriqipengyuania</taxon>
    </lineage>
</organism>
<dbReference type="SUPFAM" id="SSF53697">
    <property type="entry name" value="SIS domain"/>
    <property type="match status" value="1"/>
</dbReference>
<keyword evidence="1" id="KW-0032">Aminotransferase</keyword>
<accession>A0A395LGH5</accession>
<gene>
    <name evidence="4" type="ORF">DL238_15120</name>
</gene>
<dbReference type="InterPro" id="IPR001347">
    <property type="entry name" value="SIS_dom"/>
</dbReference>
<dbReference type="RefSeq" id="WP_115493264.1">
    <property type="nucleotide sequence ID" value="NZ_JACHWW010000002.1"/>
</dbReference>
<sequence>MSATHAASSQMLREAAEAPRRAAWQRDRNRDALREAARRIRALDPPFAITIAQGSSDRAASFEAAQKLKEVTRIHAEAFSSADVAHGPMALIGEGDPVFAFASRRRCTGRFPGSARIAARAGAHILWAGSADTCSLPAIRSRDPGVEATGMILSFYRLVEALAHRRGLDPDHPPHLSKITRTR</sequence>
<evidence type="ECO:0000256" key="2">
    <source>
        <dbReference type="SAM" id="MobiDB-lite"/>
    </source>
</evidence>
<evidence type="ECO:0000259" key="3">
    <source>
        <dbReference type="PROSITE" id="PS51464"/>
    </source>
</evidence>
<dbReference type="Gene3D" id="3.40.50.10490">
    <property type="entry name" value="Glucose-6-phosphate isomerase like protein, domain 1"/>
    <property type="match status" value="1"/>
</dbReference>
<dbReference type="CDD" id="cd05009">
    <property type="entry name" value="SIS_GlmS_GlmD_2"/>
    <property type="match status" value="1"/>
</dbReference>
<dbReference type="GO" id="GO:1901135">
    <property type="term" value="P:carbohydrate derivative metabolic process"/>
    <property type="evidence" value="ECO:0007669"/>
    <property type="project" value="InterPro"/>
</dbReference>
<dbReference type="OrthoDB" id="9761808at2"/>
<protein>
    <submittedName>
        <fullName evidence="4">SIS domain-containing protein</fullName>
    </submittedName>
</protein>